<feature type="transmembrane region" description="Helical" evidence="2">
    <location>
        <begin position="433"/>
        <end position="451"/>
    </location>
</feature>
<evidence type="ECO:0000313" key="3">
    <source>
        <dbReference type="EMBL" id="CTQ71534.1"/>
    </source>
</evidence>
<feature type="transmembrane region" description="Helical" evidence="2">
    <location>
        <begin position="354"/>
        <end position="375"/>
    </location>
</feature>
<dbReference type="PANTHER" id="PTHR30092">
    <property type="entry name" value="INNER MEMBRANE PROTEIN CRED"/>
    <property type="match status" value="1"/>
</dbReference>
<dbReference type="PIRSF" id="PIRSF004548">
    <property type="entry name" value="CreD"/>
    <property type="match status" value="1"/>
</dbReference>
<dbReference type="Proteomes" id="UP000053235">
    <property type="component" value="Unassembled WGS sequence"/>
</dbReference>
<feature type="transmembrane region" description="Helical" evidence="2">
    <location>
        <begin position="382"/>
        <end position="401"/>
    </location>
</feature>
<keyword evidence="2" id="KW-0812">Transmembrane</keyword>
<dbReference type="AlphaFoldDB" id="A0A0M7AD18"/>
<dbReference type="EMBL" id="CXWD01000010">
    <property type="protein sequence ID" value="CTQ71534.1"/>
    <property type="molecule type" value="Genomic_DNA"/>
</dbReference>
<proteinExistence type="predicted"/>
<keyword evidence="2" id="KW-1133">Transmembrane helix</keyword>
<reference evidence="4" key="1">
    <citation type="submission" date="2015-07" db="EMBL/GenBank/DDBJ databases">
        <authorList>
            <person name="Rodrigo-Torres Lidia"/>
            <person name="Arahal R.David."/>
        </authorList>
    </citation>
    <scope>NUCLEOTIDE SEQUENCE [LARGE SCALE GENOMIC DNA]</scope>
    <source>
        <strain evidence="4">CECT 5112</strain>
    </source>
</reference>
<gene>
    <name evidence="3" type="primary">creD</name>
    <name evidence="3" type="ORF">LAX5112_02856</name>
</gene>
<name>A0A0M7AD18_9HYPH</name>
<keyword evidence="2" id="KW-0472">Membrane</keyword>
<evidence type="ECO:0000313" key="4">
    <source>
        <dbReference type="Proteomes" id="UP000053235"/>
    </source>
</evidence>
<feature type="transmembrane region" description="Helical" evidence="2">
    <location>
        <begin position="329"/>
        <end position="348"/>
    </location>
</feature>
<dbReference type="GO" id="GO:0005886">
    <property type="term" value="C:plasma membrane"/>
    <property type="evidence" value="ECO:0007669"/>
    <property type="project" value="TreeGrafter"/>
</dbReference>
<evidence type="ECO:0000256" key="2">
    <source>
        <dbReference type="SAM" id="Phobius"/>
    </source>
</evidence>
<dbReference type="PANTHER" id="PTHR30092:SF0">
    <property type="entry name" value="INNER MEMBRANE PROTEIN CRED"/>
    <property type="match status" value="1"/>
</dbReference>
<dbReference type="NCBIfam" id="NF008712">
    <property type="entry name" value="PRK11715.1-1"/>
    <property type="match status" value="1"/>
</dbReference>
<protein>
    <submittedName>
        <fullName evidence="3">Inner membrane protein CreD</fullName>
    </submittedName>
</protein>
<accession>A0A0M7AD18</accession>
<dbReference type="Pfam" id="PF06123">
    <property type="entry name" value="CreD"/>
    <property type="match status" value="1"/>
</dbReference>
<sequence length="472" mass="51148">MANATSAPAAEDENGSSRNRQSPKLPAVLKSPAVKIFLIGFLTILLLIPTTFVWLLVEERADRAKGVAADIARSWGGTQSINGPYLAIPFTETVVSGEGEKRQRTVHHRTVVLFPERLELKGDIGVEERRKSIYSLPVYSGQMSMEGRFAAPPSGIFEPKDGGTIKIATNKAMVVVGISDVRALRSEVAIRLNNAQTVQFEPGLGVLAKHSGSGINAPIAADNWQRGFSFDLAMHLNGSSALFAAPAGQTTLVTLQSDWPHPGFTGAFLPEQRSITDSGFTANWTIPYLARGIPKTMEVDSLPLSGKLMGVKFVEPVNFYQTISRSLKYAIGFISLTFLAVFVLEMRSGWQFHWIQYGLVGCALIIFYVMLLAFAEHIGYGRAYLVAAGSATLLNAIYVGTSLKSRIAGFVIAAVLTGIFATLYALMREQDYALLIGSVIAFAALAVTMFVTQRIDWSGLDAPRPQAHSQTV</sequence>
<feature type="transmembrane region" description="Helical" evidence="2">
    <location>
        <begin position="36"/>
        <end position="57"/>
    </location>
</feature>
<organism evidence="3 4">
    <name type="scientific">Roseibium alexandrii</name>
    <dbReference type="NCBI Taxonomy" id="388408"/>
    <lineage>
        <taxon>Bacteria</taxon>
        <taxon>Pseudomonadati</taxon>
        <taxon>Pseudomonadota</taxon>
        <taxon>Alphaproteobacteria</taxon>
        <taxon>Hyphomicrobiales</taxon>
        <taxon>Stappiaceae</taxon>
        <taxon>Roseibium</taxon>
    </lineage>
</organism>
<feature type="region of interest" description="Disordered" evidence="1">
    <location>
        <begin position="1"/>
        <end position="23"/>
    </location>
</feature>
<feature type="transmembrane region" description="Helical" evidence="2">
    <location>
        <begin position="407"/>
        <end position="426"/>
    </location>
</feature>
<dbReference type="STRING" id="388408.LAX5112_02856"/>
<keyword evidence="4" id="KW-1185">Reference proteome</keyword>
<dbReference type="InterPro" id="IPR010364">
    <property type="entry name" value="Uncharacterised_IM_CreD"/>
</dbReference>
<evidence type="ECO:0000256" key="1">
    <source>
        <dbReference type="SAM" id="MobiDB-lite"/>
    </source>
</evidence>
<dbReference type="RefSeq" id="WP_055672378.1">
    <property type="nucleotide sequence ID" value="NZ_CXWD01000010.1"/>
</dbReference>